<accession>M6VYF2</accession>
<dbReference type="EMBL" id="AKWF02000090">
    <property type="protein sequence ID" value="EMO61875.1"/>
    <property type="molecule type" value="Genomic_DNA"/>
</dbReference>
<sequence length="41" mass="4936">MCLWKSKFFLSDGVSTIEIDVFLNFYPFSEGSFDRNFDFER</sequence>
<gene>
    <name evidence="1" type="ORF">LEP1GSC133_2018</name>
</gene>
<proteinExistence type="predicted"/>
<organism evidence="1 2">
    <name type="scientific">Leptospira borgpetersenii serovar Pomona str. 200901868</name>
    <dbReference type="NCBI Taxonomy" id="1192866"/>
    <lineage>
        <taxon>Bacteria</taxon>
        <taxon>Pseudomonadati</taxon>
        <taxon>Spirochaetota</taxon>
        <taxon>Spirochaetia</taxon>
        <taxon>Leptospirales</taxon>
        <taxon>Leptospiraceae</taxon>
        <taxon>Leptospira</taxon>
    </lineage>
</organism>
<evidence type="ECO:0000313" key="1">
    <source>
        <dbReference type="EMBL" id="EMO61875.1"/>
    </source>
</evidence>
<evidence type="ECO:0000313" key="2">
    <source>
        <dbReference type="Proteomes" id="UP000012159"/>
    </source>
</evidence>
<dbReference type="Proteomes" id="UP000012159">
    <property type="component" value="Unassembled WGS sequence"/>
</dbReference>
<comment type="caution">
    <text evidence="1">The sequence shown here is derived from an EMBL/GenBank/DDBJ whole genome shotgun (WGS) entry which is preliminary data.</text>
</comment>
<dbReference type="AlphaFoldDB" id="M6VYF2"/>
<protein>
    <submittedName>
        <fullName evidence="1">Uncharacterized protein</fullName>
    </submittedName>
</protein>
<reference evidence="1 2" key="1">
    <citation type="submission" date="2013-01" db="EMBL/GenBank/DDBJ databases">
        <authorList>
            <person name="Harkins D.M."/>
            <person name="Durkin A.S."/>
            <person name="Brinkac L.M."/>
            <person name="Haft D.H."/>
            <person name="Selengut J.D."/>
            <person name="Sanka R."/>
            <person name="DePew J."/>
            <person name="Purushe J."/>
            <person name="Picardeau M."/>
            <person name="Werts C."/>
            <person name="Goarant C."/>
            <person name="Vinetz J.M."/>
            <person name="Sutton G.G."/>
            <person name="Nierman W.C."/>
            <person name="Fouts D.E."/>
        </authorList>
    </citation>
    <scope>NUCLEOTIDE SEQUENCE [LARGE SCALE GENOMIC DNA]</scope>
    <source>
        <strain evidence="1 2">200901868</strain>
    </source>
</reference>
<name>M6VYF2_LEPBO</name>